<comment type="caution">
    <text evidence="2">The sequence shown here is derived from an EMBL/GenBank/DDBJ whole genome shotgun (WGS) entry which is preliminary data.</text>
</comment>
<accession>A0A8J7SPF3</accession>
<dbReference type="AlphaFoldDB" id="A0A8J7SPF3"/>
<evidence type="ECO:0000256" key="1">
    <source>
        <dbReference type="SAM" id="Phobius"/>
    </source>
</evidence>
<dbReference type="Proteomes" id="UP000624703">
    <property type="component" value="Unassembled WGS sequence"/>
</dbReference>
<dbReference type="RefSeq" id="WP_200312315.1">
    <property type="nucleotide sequence ID" value="NZ_JAENIM010000044.1"/>
</dbReference>
<name>A0A8J7SPF3_9BACT</name>
<sequence length="71" mass="7903">MDSLTKIKIVLTLSFFMSLAGIALMKVTDASYFGLALSGVFLSFITAYGYISRPQQQPARQEAKAPRRRDD</sequence>
<gene>
    <name evidence="2" type="ORF">JIN82_14160</name>
</gene>
<keyword evidence="1" id="KW-0812">Transmembrane</keyword>
<keyword evidence="1" id="KW-0472">Membrane</keyword>
<evidence type="ECO:0000313" key="2">
    <source>
        <dbReference type="EMBL" id="MBK1792303.1"/>
    </source>
</evidence>
<dbReference type="EMBL" id="JAENIM010000044">
    <property type="protein sequence ID" value="MBK1792303.1"/>
    <property type="molecule type" value="Genomic_DNA"/>
</dbReference>
<evidence type="ECO:0000313" key="3">
    <source>
        <dbReference type="Proteomes" id="UP000624703"/>
    </source>
</evidence>
<protein>
    <submittedName>
        <fullName evidence="2">Uncharacterized protein</fullName>
    </submittedName>
</protein>
<proteinExistence type="predicted"/>
<reference evidence="2" key="1">
    <citation type="submission" date="2021-01" db="EMBL/GenBank/DDBJ databases">
        <title>Modified the classification status of verrucomicrobia.</title>
        <authorList>
            <person name="Feng X."/>
        </authorList>
    </citation>
    <scope>NUCLEOTIDE SEQUENCE</scope>
    <source>
        <strain evidence="2">_KCTC 22039</strain>
    </source>
</reference>
<feature type="transmembrane region" description="Helical" evidence="1">
    <location>
        <begin position="7"/>
        <end position="25"/>
    </location>
</feature>
<keyword evidence="1" id="KW-1133">Transmembrane helix</keyword>
<keyword evidence="3" id="KW-1185">Reference proteome</keyword>
<organism evidence="2 3">
    <name type="scientific">Persicirhabdus sediminis</name>
    <dbReference type="NCBI Taxonomy" id="454144"/>
    <lineage>
        <taxon>Bacteria</taxon>
        <taxon>Pseudomonadati</taxon>
        <taxon>Verrucomicrobiota</taxon>
        <taxon>Verrucomicrobiia</taxon>
        <taxon>Verrucomicrobiales</taxon>
        <taxon>Verrucomicrobiaceae</taxon>
        <taxon>Persicirhabdus</taxon>
    </lineage>
</organism>
<feature type="transmembrane region" description="Helical" evidence="1">
    <location>
        <begin position="31"/>
        <end position="51"/>
    </location>
</feature>